<comment type="function">
    <text evidence="10">Involved in targeting and insertion of nascent membrane proteins into the cytoplasmic membrane. Binds to the hydrophobic signal sequence of the ribosome-nascent chain (RNC) as it emerges from the ribosomes. The SRP-RNC complex is then targeted to the cytoplasmic membrane where it interacts with the SRP receptor FtsY. Interaction with FtsY leads to the transfer of the RNC complex to the Sec translocase for insertion into the membrane, the hydrolysis of GTP by both Ffh and FtsY, and the dissociation of the SRP-FtsY complex into the individual components.</text>
</comment>
<dbReference type="GO" id="GO:0003924">
    <property type="term" value="F:GTPase activity"/>
    <property type="evidence" value="ECO:0007669"/>
    <property type="project" value="UniProtKB-UniRule"/>
</dbReference>
<accession>A0A512DJQ5</accession>
<dbReference type="CDD" id="cd18539">
    <property type="entry name" value="SRP_G"/>
    <property type="match status" value="1"/>
</dbReference>
<dbReference type="Pfam" id="PF02881">
    <property type="entry name" value="SRP54_N"/>
    <property type="match status" value="1"/>
</dbReference>
<dbReference type="InterPro" id="IPR000897">
    <property type="entry name" value="SRP54_GTPase_dom"/>
</dbReference>
<evidence type="ECO:0000259" key="11">
    <source>
        <dbReference type="PROSITE" id="PS00300"/>
    </source>
</evidence>
<comment type="caution">
    <text evidence="12">The sequence shown here is derived from an EMBL/GenBank/DDBJ whole genome shotgun (WGS) entry which is preliminary data.</text>
</comment>
<evidence type="ECO:0000256" key="6">
    <source>
        <dbReference type="ARBA" id="ARBA00023134"/>
    </source>
</evidence>
<dbReference type="EMBL" id="BJYZ01000003">
    <property type="protein sequence ID" value="GEO36665.1"/>
    <property type="molecule type" value="Genomic_DNA"/>
</dbReference>
<feature type="binding site" evidence="10">
    <location>
        <begin position="248"/>
        <end position="251"/>
    </location>
    <ligand>
        <name>GTP</name>
        <dbReference type="ChEBI" id="CHEBI:37565"/>
    </ligand>
</feature>
<keyword evidence="6 10" id="KW-0342">GTP-binding</keyword>
<evidence type="ECO:0000256" key="3">
    <source>
        <dbReference type="ARBA" id="ARBA00022741"/>
    </source>
</evidence>
<protein>
    <recommendedName>
        <fullName evidence="10">Signal recognition particle protein</fullName>
        <ecNumber evidence="10">3.6.5.4</ecNumber>
    </recommendedName>
    <alternativeName>
        <fullName evidence="10">Fifty-four homolog</fullName>
    </alternativeName>
</protein>
<dbReference type="SMART" id="SM00963">
    <property type="entry name" value="SRP54_N"/>
    <property type="match status" value="1"/>
</dbReference>
<comment type="subunit">
    <text evidence="10">Part of the signal recognition particle protein translocation system, which is composed of SRP and FtsY. SRP is a ribonucleoprotein composed of Ffh and a 4.5S RNA molecule.</text>
</comment>
<dbReference type="Gene3D" id="1.20.120.140">
    <property type="entry name" value="Signal recognition particle SRP54, nucleotide-binding domain"/>
    <property type="match status" value="1"/>
</dbReference>
<dbReference type="InterPro" id="IPR013822">
    <property type="entry name" value="Signal_recog_particl_SRP54_hlx"/>
</dbReference>
<dbReference type="SUPFAM" id="SSF47446">
    <property type="entry name" value="Signal peptide-binding domain"/>
    <property type="match status" value="1"/>
</dbReference>
<comment type="domain">
    <text evidence="10">Composed of three domains: the N-terminal N domain, which is responsible for interactions with the ribosome, the central G domain, which binds GTP, and the C-terminal M domain, which binds the RNA and the signal sequence of the RNC.</text>
</comment>
<name>A0A512DJQ5_9PROT</name>
<dbReference type="RefSeq" id="WP_044426273.1">
    <property type="nucleotide sequence ID" value="NZ_BJYZ01000003.1"/>
</dbReference>
<keyword evidence="3 10" id="KW-0547">Nucleotide-binding</keyword>
<dbReference type="GO" id="GO:0008312">
    <property type="term" value="F:7S RNA binding"/>
    <property type="evidence" value="ECO:0007669"/>
    <property type="project" value="InterPro"/>
</dbReference>
<dbReference type="PROSITE" id="PS00300">
    <property type="entry name" value="SRP54"/>
    <property type="match status" value="1"/>
</dbReference>
<keyword evidence="7 10" id="KW-0733">Signal recognition particle</keyword>
<feature type="binding site" evidence="10">
    <location>
        <begin position="190"/>
        <end position="194"/>
    </location>
    <ligand>
        <name>GTP</name>
        <dbReference type="ChEBI" id="CHEBI:37565"/>
    </ligand>
</feature>
<dbReference type="AlphaFoldDB" id="A0A512DJQ5"/>
<dbReference type="GO" id="GO:0005525">
    <property type="term" value="F:GTP binding"/>
    <property type="evidence" value="ECO:0007669"/>
    <property type="project" value="UniProtKB-UniRule"/>
</dbReference>
<dbReference type="Proteomes" id="UP000321523">
    <property type="component" value="Unassembled WGS sequence"/>
</dbReference>
<dbReference type="Gene3D" id="1.10.260.30">
    <property type="entry name" value="Signal recognition particle, SRP54 subunit, M-domain"/>
    <property type="match status" value="1"/>
</dbReference>
<dbReference type="InterPro" id="IPR003593">
    <property type="entry name" value="AAA+_ATPase"/>
</dbReference>
<dbReference type="InterPro" id="IPR036891">
    <property type="entry name" value="Signal_recog_part_SRP54_M_sf"/>
</dbReference>
<dbReference type="PANTHER" id="PTHR11564:SF5">
    <property type="entry name" value="SIGNAL RECOGNITION PARTICLE SUBUNIT SRP54"/>
    <property type="match status" value="1"/>
</dbReference>
<evidence type="ECO:0000256" key="7">
    <source>
        <dbReference type="ARBA" id="ARBA00023135"/>
    </source>
</evidence>
<keyword evidence="13" id="KW-1185">Reference proteome</keyword>
<evidence type="ECO:0000256" key="10">
    <source>
        <dbReference type="HAMAP-Rule" id="MF_00306"/>
    </source>
</evidence>
<dbReference type="EC" id="3.6.5.4" evidence="10"/>
<dbReference type="SMART" id="SM00382">
    <property type="entry name" value="AAA"/>
    <property type="match status" value="1"/>
</dbReference>
<dbReference type="InterPro" id="IPR042101">
    <property type="entry name" value="SRP54_N_sf"/>
</dbReference>
<keyword evidence="5 10" id="KW-0694">RNA-binding</keyword>
<dbReference type="NCBIfam" id="TIGR00959">
    <property type="entry name" value="ffh"/>
    <property type="match status" value="1"/>
</dbReference>
<evidence type="ECO:0000256" key="2">
    <source>
        <dbReference type="ARBA" id="ARBA00005450"/>
    </source>
</evidence>
<feature type="domain" description="SRP54-type proteins GTP-binding" evidence="11">
    <location>
        <begin position="269"/>
        <end position="282"/>
    </location>
</feature>
<evidence type="ECO:0000256" key="1">
    <source>
        <dbReference type="ARBA" id="ARBA00004515"/>
    </source>
</evidence>
<dbReference type="InterPro" id="IPR004125">
    <property type="entry name" value="Signal_recog_particle_SRP54_M"/>
</dbReference>
<comment type="catalytic activity">
    <reaction evidence="9 10">
        <text>GTP + H2O = GDP + phosphate + H(+)</text>
        <dbReference type="Rhea" id="RHEA:19669"/>
        <dbReference type="ChEBI" id="CHEBI:15377"/>
        <dbReference type="ChEBI" id="CHEBI:15378"/>
        <dbReference type="ChEBI" id="CHEBI:37565"/>
        <dbReference type="ChEBI" id="CHEBI:43474"/>
        <dbReference type="ChEBI" id="CHEBI:58189"/>
        <dbReference type="EC" id="3.6.5.4"/>
    </reaction>
</comment>
<dbReference type="Gene3D" id="3.40.50.300">
    <property type="entry name" value="P-loop containing nucleotide triphosphate hydrolases"/>
    <property type="match status" value="1"/>
</dbReference>
<dbReference type="Pfam" id="PF00448">
    <property type="entry name" value="SRP54"/>
    <property type="match status" value="1"/>
</dbReference>
<dbReference type="SMART" id="SM00962">
    <property type="entry name" value="SRP54"/>
    <property type="match status" value="1"/>
</dbReference>
<dbReference type="HAMAP" id="MF_00306">
    <property type="entry name" value="SRP54"/>
    <property type="match status" value="1"/>
</dbReference>
<feature type="binding site" evidence="10">
    <location>
        <begin position="107"/>
        <end position="114"/>
    </location>
    <ligand>
        <name>GTP</name>
        <dbReference type="ChEBI" id="CHEBI:37565"/>
    </ligand>
</feature>
<dbReference type="InterPro" id="IPR027417">
    <property type="entry name" value="P-loop_NTPase"/>
</dbReference>
<evidence type="ECO:0000313" key="12">
    <source>
        <dbReference type="EMBL" id="GEO36665.1"/>
    </source>
</evidence>
<dbReference type="OrthoDB" id="9804720at2"/>
<reference evidence="12 13" key="1">
    <citation type="submission" date="2019-07" db="EMBL/GenBank/DDBJ databases">
        <title>Whole genome shotgun sequence of Skermanella aerolata NBRC 106429.</title>
        <authorList>
            <person name="Hosoyama A."/>
            <person name="Uohara A."/>
            <person name="Ohji S."/>
            <person name="Ichikawa N."/>
        </authorList>
    </citation>
    <scope>NUCLEOTIDE SEQUENCE [LARGE SCALE GENOMIC DNA]</scope>
    <source>
        <strain evidence="12 13">NBRC 106429</strain>
    </source>
</reference>
<evidence type="ECO:0000256" key="5">
    <source>
        <dbReference type="ARBA" id="ARBA00022884"/>
    </source>
</evidence>
<dbReference type="InterPro" id="IPR004780">
    <property type="entry name" value="SRP"/>
</dbReference>
<keyword evidence="8 10" id="KW-0687">Ribonucleoprotein</keyword>
<evidence type="ECO:0000256" key="8">
    <source>
        <dbReference type="ARBA" id="ARBA00023274"/>
    </source>
</evidence>
<sequence length="458" mass="49253">MFEGLTGRLGDIFDRLTRRGALSEEDVGAALREVRIALLEADVALPVVKQFIAGVKEKAVGAEVLRSVTPGQMVVKIVHDHLVEMLGSVSEGINLEAAAPVPVLMVGLQGSGKTTSTAKIALRLKTRERKKVLMASLDTRRPAAQEQLKILGEQVQVATLPIVPGQQPVEIAKRAMLMGRTEGYDVVMLDTAGRLAIDDELMAEVASVRDATKPAETLLVVDAMTGQDAVTVATNFQDRVGITGIVLTRIDGDARGGAALSMRQITGKPIKLLGVGEKVDALEAFHPDRIAGRILGMGDVVSLVEKAAENIDKAEAEKLAKKMEKGTFDLDDMANQLKQIRNMGGMGGMLNMLPGIGKIKNQLKDAKIDEGILKRQEAIISSMTKAERRNPDLIKASRKRRIALGSGVQVQDVNKLLKQFQDMQTMMKKVKKMGQKGFMRQGLAGLMPGGRGGGKGFP</sequence>
<keyword evidence="10" id="KW-0963">Cytoplasm</keyword>
<keyword evidence="4 10" id="KW-0378">Hydrolase</keyword>
<dbReference type="GO" id="GO:0006614">
    <property type="term" value="P:SRP-dependent cotranslational protein targeting to membrane"/>
    <property type="evidence" value="ECO:0007669"/>
    <property type="project" value="InterPro"/>
</dbReference>
<dbReference type="GO" id="GO:0005886">
    <property type="term" value="C:plasma membrane"/>
    <property type="evidence" value="ECO:0007669"/>
    <property type="project" value="UniProtKB-SubCell"/>
</dbReference>
<evidence type="ECO:0000313" key="13">
    <source>
        <dbReference type="Proteomes" id="UP000321523"/>
    </source>
</evidence>
<comment type="similarity">
    <text evidence="2 10">Belongs to the GTP-binding SRP family. SRP54 subfamily.</text>
</comment>
<dbReference type="Pfam" id="PF02978">
    <property type="entry name" value="SRP_SPB"/>
    <property type="match status" value="1"/>
</dbReference>
<comment type="subcellular location">
    <subcellularLocation>
        <location evidence="1">Cell inner membrane</location>
        <topology evidence="1">Peripheral membrane protein</topology>
        <orientation evidence="1">Cytoplasmic side</orientation>
    </subcellularLocation>
    <subcellularLocation>
        <location evidence="10">Cytoplasm</location>
    </subcellularLocation>
    <text evidence="10">The SRP-RNC complex is targeted to the cytoplasmic membrane.</text>
</comment>
<evidence type="ECO:0000256" key="9">
    <source>
        <dbReference type="ARBA" id="ARBA00048027"/>
    </source>
</evidence>
<dbReference type="SUPFAM" id="SSF52540">
    <property type="entry name" value="P-loop containing nucleoside triphosphate hydrolases"/>
    <property type="match status" value="1"/>
</dbReference>
<evidence type="ECO:0000256" key="4">
    <source>
        <dbReference type="ARBA" id="ARBA00022801"/>
    </source>
</evidence>
<dbReference type="PANTHER" id="PTHR11564">
    <property type="entry name" value="SIGNAL RECOGNITION PARTICLE 54K PROTEIN SRP54"/>
    <property type="match status" value="1"/>
</dbReference>
<dbReference type="InterPro" id="IPR022941">
    <property type="entry name" value="SRP54"/>
</dbReference>
<proteinExistence type="inferred from homology"/>
<dbReference type="GO" id="GO:0048500">
    <property type="term" value="C:signal recognition particle"/>
    <property type="evidence" value="ECO:0007669"/>
    <property type="project" value="UniProtKB-UniRule"/>
</dbReference>
<gene>
    <name evidence="10 12" type="primary">ffh</name>
    <name evidence="12" type="ORF">SAE02_08130</name>
</gene>
<organism evidence="12 13">
    <name type="scientific">Skermanella aerolata</name>
    <dbReference type="NCBI Taxonomy" id="393310"/>
    <lineage>
        <taxon>Bacteria</taxon>
        <taxon>Pseudomonadati</taxon>
        <taxon>Pseudomonadota</taxon>
        <taxon>Alphaproteobacteria</taxon>
        <taxon>Rhodospirillales</taxon>
        <taxon>Azospirillaceae</taxon>
        <taxon>Skermanella</taxon>
    </lineage>
</organism>